<feature type="transmembrane region" description="Helical" evidence="1">
    <location>
        <begin position="109"/>
        <end position="130"/>
    </location>
</feature>
<sequence>MIQQPPSVTLAVRLMVGLVVLGAAVTVLTVVQRDELIEAWSVGHPADSSIQPPAFVPVAIVLYVVLAGLILVLIPFLRTAHNWARWSLVAMVLMVALSTLACLRTDPPVLFVVFSIASLPLDAAILYALLHRDTSAFLRDEVPVRA</sequence>
<feature type="transmembrane region" description="Helical" evidence="1">
    <location>
        <begin position="12"/>
        <end position="31"/>
    </location>
</feature>
<dbReference type="STRING" id="1005944.SAMN05192576_0751"/>
<gene>
    <name evidence="2" type="ORF">SAMN05192576_0751</name>
</gene>
<evidence type="ECO:0000313" key="2">
    <source>
        <dbReference type="EMBL" id="SDM70915.1"/>
    </source>
</evidence>
<name>A0A1G9VGG3_9ACTN</name>
<feature type="transmembrane region" description="Helical" evidence="1">
    <location>
        <begin position="54"/>
        <end position="76"/>
    </location>
</feature>
<keyword evidence="1" id="KW-1133">Transmembrane helix</keyword>
<evidence type="ECO:0000256" key="1">
    <source>
        <dbReference type="SAM" id="Phobius"/>
    </source>
</evidence>
<dbReference type="EMBL" id="FNIC01000001">
    <property type="protein sequence ID" value="SDM70915.1"/>
    <property type="molecule type" value="Genomic_DNA"/>
</dbReference>
<dbReference type="Proteomes" id="UP000199004">
    <property type="component" value="Unassembled WGS sequence"/>
</dbReference>
<protein>
    <submittedName>
        <fullName evidence="2">Uncharacterized protein</fullName>
    </submittedName>
</protein>
<keyword evidence="1" id="KW-0472">Membrane</keyword>
<dbReference type="AlphaFoldDB" id="A0A1G9VGG3"/>
<keyword evidence="3" id="KW-1185">Reference proteome</keyword>
<dbReference type="RefSeq" id="WP_091021985.1">
    <property type="nucleotide sequence ID" value="NZ_BKAE01000004.1"/>
</dbReference>
<dbReference type="OrthoDB" id="3784477at2"/>
<keyword evidence="1" id="KW-0812">Transmembrane</keyword>
<reference evidence="2 3" key="1">
    <citation type="submission" date="2016-10" db="EMBL/GenBank/DDBJ databases">
        <authorList>
            <person name="de Groot N.N."/>
        </authorList>
    </citation>
    <scope>NUCLEOTIDE SEQUENCE [LARGE SCALE GENOMIC DNA]</scope>
    <source>
        <strain evidence="2 3">CGMCC 1.11147</strain>
    </source>
</reference>
<accession>A0A1G9VGG3</accession>
<organism evidence="2 3">
    <name type="scientific">Nocardioides szechwanensis</name>
    <dbReference type="NCBI Taxonomy" id="1005944"/>
    <lineage>
        <taxon>Bacteria</taxon>
        <taxon>Bacillati</taxon>
        <taxon>Actinomycetota</taxon>
        <taxon>Actinomycetes</taxon>
        <taxon>Propionibacteriales</taxon>
        <taxon>Nocardioidaceae</taxon>
        <taxon>Nocardioides</taxon>
    </lineage>
</organism>
<feature type="transmembrane region" description="Helical" evidence="1">
    <location>
        <begin position="83"/>
        <end position="103"/>
    </location>
</feature>
<evidence type="ECO:0000313" key="3">
    <source>
        <dbReference type="Proteomes" id="UP000199004"/>
    </source>
</evidence>
<proteinExistence type="predicted"/>